<dbReference type="PANTHER" id="PTHR43547:SF2">
    <property type="entry name" value="HYBRID SIGNAL TRANSDUCTION HISTIDINE KINASE C"/>
    <property type="match status" value="1"/>
</dbReference>
<dbReference type="PANTHER" id="PTHR43547">
    <property type="entry name" value="TWO-COMPONENT HISTIDINE KINASE"/>
    <property type="match status" value="1"/>
</dbReference>
<evidence type="ECO:0000313" key="10">
    <source>
        <dbReference type="EMBL" id="PSB21961.1"/>
    </source>
</evidence>
<dbReference type="CDD" id="cd19920">
    <property type="entry name" value="REC_PA4781-like"/>
    <property type="match status" value="1"/>
</dbReference>
<keyword evidence="4 10" id="KW-0808">Transferase</keyword>
<sequence>MELKNESQIVLIVDDNPINLEVLSEALTRAGLQVAVALDGESAIEQVQYHLPALILLDVMMPGIDGFETCRRLKANPLTNEIPIIFMTALSETESKVKGLSVGAVDYITKPFQQEEVLARVRVHLQLNYLNQKLEAQNILLQHFNESLEQKVQERTADLQQAQAQLIQQEKLSALGQLVAGVAHEINNPVNFIYGNFPPAKNYIRDLLDLIDLYQEHHSDPALEIQNKIEEIDLDFLRLDLPKLLNSMQLGSERIQEIVLSLRNFSRLDEAGFKKVDLHEGIENTLLILGHRLKAKSALSRIQITKDYGDLPGVTCLAGQLNQVFMNLLANAIDALEEALSEKRGPASPTIHICTSLIEENRIQIQITDNGSGIPAKVQQKVFDPFFTTKPIGKGTGLGLSISYQIIVEKHHGTIECHSMLGQGTKFVIEIPIEQVDLRSCTVLNKELLKI</sequence>
<evidence type="ECO:0000256" key="3">
    <source>
        <dbReference type="ARBA" id="ARBA00022553"/>
    </source>
</evidence>
<keyword evidence="3 6" id="KW-0597">Phosphoprotein</keyword>
<comment type="catalytic activity">
    <reaction evidence="1">
        <text>ATP + protein L-histidine = ADP + protein N-phospho-L-histidine.</text>
        <dbReference type="EC" id="2.7.13.3"/>
    </reaction>
</comment>
<dbReference type="InterPro" id="IPR004358">
    <property type="entry name" value="Sig_transdc_His_kin-like_C"/>
</dbReference>
<evidence type="ECO:0000313" key="11">
    <source>
        <dbReference type="Proteomes" id="UP000238634"/>
    </source>
</evidence>
<dbReference type="InterPro" id="IPR005467">
    <property type="entry name" value="His_kinase_dom"/>
</dbReference>
<name>A0A2T1DNB7_9CYAN</name>
<dbReference type="InterPro" id="IPR036890">
    <property type="entry name" value="HATPase_C_sf"/>
</dbReference>
<dbReference type="InterPro" id="IPR001789">
    <property type="entry name" value="Sig_transdc_resp-reg_receiver"/>
</dbReference>
<dbReference type="SUPFAM" id="SSF47384">
    <property type="entry name" value="Homodimeric domain of signal transducing histidine kinase"/>
    <property type="match status" value="1"/>
</dbReference>
<keyword evidence="4 10" id="KW-0418">Kinase</keyword>
<dbReference type="SMART" id="SM00448">
    <property type="entry name" value="REC"/>
    <property type="match status" value="1"/>
</dbReference>
<dbReference type="SUPFAM" id="SSF52172">
    <property type="entry name" value="CheY-like"/>
    <property type="match status" value="1"/>
</dbReference>
<dbReference type="Gene3D" id="3.40.50.2300">
    <property type="match status" value="1"/>
</dbReference>
<dbReference type="PROSITE" id="PS50109">
    <property type="entry name" value="HIS_KIN"/>
    <property type="match status" value="1"/>
</dbReference>
<feature type="domain" description="Histidine kinase" evidence="8">
    <location>
        <begin position="181"/>
        <end position="435"/>
    </location>
</feature>
<evidence type="ECO:0000256" key="2">
    <source>
        <dbReference type="ARBA" id="ARBA00012438"/>
    </source>
</evidence>
<dbReference type="EMBL" id="PVWG01000001">
    <property type="protein sequence ID" value="PSB21961.1"/>
    <property type="molecule type" value="Genomic_DNA"/>
</dbReference>
<keyword evidence="11" id="KW-1185">Reference proteome</keyword>
<evidence type="ECO:0000256" key="7">
    <source>
        <dbReference type="SAM" id="Coils"/>
    </source>
</evidence>
<keyword evidence="5" id="KW-0902">Two-component regulatory system</keyword>
<evidence type="ECO:0000256" key="4">
    <source>
        <dbReference type="ARBA" id="ARBA00022777"/>
    </source>
</evidence>
<dbReference type="PRINTS" id="PR00344">
    <property type="entry name" value="BCTRLSENSOR"/>
</dbReference>
<evidence type="ECO:0000259" key="9">
    <source>
        <dbReference type="PROSITE" id="PS50110"/>
    </source>
</evidence>
<gene>
    <name evidence="10" type="ORF">C7B65_00645</name>
</gene>
<dbReference type="GO" id="GO:0000155">
    <property type="term" value="F:phosphorelay sensor kinase activity"/>
    <property type="evidence" value="ECO:0007669"/>
    <property type="project" value="InterPro"/>
</dbReference>
<evidence type="ECO:0000256" key="1">
    <source>
        <dbReference type="ARBA" id="ARBA00000085"/>
    </source>
</evidence>
<reference evidence="10 11" key="1">
    <citation type="submission" date="2018-02" db="EMBL/GenBank/DDBJ databases">
        <authorList>
            <person name="Cohen D.B."/>
            <person name="Kent A.D."/>
        </authorList>
    </citation>
    <scope>NUCLEOTIDE SEQUENCE [LARGE SCALE GENOMIC DNA]</scope>
    <source>
        <strain evidence="10 11">ULC007</strain>
    </source>
</reference>
<dbReference type="InterPro" id="IPR036097">
    <property type="entry name" value="HisK_dim/P_sf"/>
</dbReference>
<dbReference type="EC" id="2.7.13.3" evidence="2"/>
<dbReference type="PROSITE" id="PS50110">
    <property type="entry name" value="RESPONSE_REGULATORY"/>
    <property type="match status" value="1"/>
</dbReference>
<evidence type="ECO:0000256" key="5">
    <source>
        <dbReference type="ARBA" id="ARBA00023012"/>
    </source>
</evidence>
<comment type="caution">
    <text evidence="10">The sequence shown here is derived from an EMBL/GenBank/DDBJ whole genome shotgun (WGS) entry which is preliminary data.</text>
</comment>
<organism evidence="10 11">
    <name type="scientific">Phormidesmis priestleyi ULC007</name>
    <dbReference type="NCBI Taxonomy" id="1920490"/>
    <lineage>
        <taxon>Bacteria</taxon>
        <taxon>Bacillati</taxon>
        <taxon>Cyanobacteriota</taxon>
        <taxon>Cyanophyceae</taxon>
        <taxon>Leptolyngbyales</taxon>
        <taxon>Leptolyngbyaceae</taxon>
        <taxon>Phormidesmis</taxon>
    </lineage>
</organism>
<feature type="domain" description="Response regulatory" evidence="9">
    <location>
        <begin position="9"/>
        <end position="125"/>
    </location>
</feature>
<feature type="modified residue" description="4-aspartylphosphate" evidence="6">
    <location>
        <position position="58"/>
    </location>
</feature>
<dbReference type="Gene3D" id="1.10.287.130">
    <property type="match status" value="1"/>
</dbReference>
<dbReference type="Gene3D" id="3.30.565.10">
    <property type="entry name" value="Histidine kinase-like ATPase, C-terminal domain"/>
    <property type="match status" value="1"/>
</dbReference>
<accession>A0A2T1DNB7</accession>
<keyword evidence="7" id="KW-0175">Coiled coil</keyword>
<dbReference type="Pfam" id="PF00072">
    <property type="entry name" value="Response_reg"/>
    <property type="match status" value="1"/>
</dbReference>
<evidence type="ECO:0000256" key="6">
    <source>
        <dbReference type="PROSITE-ProRule" id="PRU00169"/>
    </source>
</evidence>
<dbReference type="SMART" id="SM00387">
    <property type="entry name" value="HATPase_c"/>
    <property type="match status" value="1"/>
</dbReference>
<dbReference type="InterPro" id="IPR011006">
    <property type="entry name" value="CheY-like_superfamily"/>
</dbReference>
<dbReference type="RefSeq" id="WP_073068985.1">
    <property type="nucleotide sequence ID" value="NZ_MPPI01000001.1"/>
</dbReference>
<dbReference type="AlphaFoldDB" id="A0A2T1DNB7"/>
<dbReference type="STRING" id="1920490.GCA_001895925_00674"/>
<feature type="coiled-coil region" evidence="7">
    <location>
        <begin position="145"/>
        <end position="172"/>
    </location>
</feature>
<dbReference type="Pfam" id="PF02518">
    <property type="entry name" value="HATPase_c"/>
    <property type="match status" value="1"/>
</dbReference>
<dbReference type="InterPro" id="IPR003661">
    <property type="entry name" value="HisK_dim/P_dom"/>
</dbReference>
<evidence type="ECO:0000259" key="8">
    <source>
        <dbReference type="PROSITE" id="PS50109"/>
    </source>
</evidence>
<protein>
    <recommendedName>
        <fullName evidence="2">histidine kinase</fullName>
        <ecNumber evidence="2">2.7.13.3</ecNumber>
    </recommendedName>
</protein>
<dbReference type="OrthoDB" id="9773246at2"/>
<dbReference type="Proteomes" id="UP000238634">
    <property type="component" value="Unassembled WGS sequence"/>
</dbReference>
<dbReference type="SUPFAM" id="SSF55874">
    <property type="entry name" value="ATPase domain of HSP90 chaperone/DNA topoisomerase II/histidine kinase"/>
    <property type="match status" value="1"/>
</dbReference>
<reference evidence="10 11" key="2">
    <citation type="submission" date="2018-03" db="EMBL/GenBank/DDBJ databases">
        <title>The ancient ancestry and fast evolution of plastids.</title>
        <authorList>
            <person name="Moore K.R."/>
            <person name="Magnabosco C."/>
            <person name="Momper L."/>
            <person name="Gold D.A."/>
            <person name="Bosak T."/>
            <person name="Fournier G.P."/>
        </authorList>
    </citation>
    <scope>NUCLEOTIDE SEQUENCE [LARGE SCALE GENOMIC DNA]</scope>
    <source>
        <strain evidence="10 11">ULC007</strain>
    </source>
</reference>
<dbReference type="InterPro" id="IPR003594">
    <property type="entry name" value="HATPase_dom"/>
</dbReference>
<proteinExistence type="predicted"/>
<dbReference type="CDD" id="cd00082">
    <property type="entry name" value="HisKA"/>
    <property type="match status" value="1"/>
</dbReference>